<dbReference type="Gene3D" id="3.60.10.10">
    <property type="entry name" value="Endonuclease/exonuclease/phosphatase"/>
    <property type="match status" value="1"/>
</dbReference>
<dbReference type="AlphaFoldDB" id="A0A2I1HE37"/>
<accession>A0A2I1HE37</accession>
<proteinExistence type="predicted"/>
<reference evidence="1 2" key="1">
    <citation type="submission" date="2015-10" db="EMBL/GenBank/DDBJ databases">
        <title>Genome analyses suggest a sexual origin of heterokaryosis in a supposedly ancient asexual fungus.</title>
        <authorList>
            <person name="Ropars J."/>
            <person name="Sedzielewska K."/>
            <person name="Noel J."/>
            <person name="Charron P."/>
            <person name="Farinelli L."/>
            <person name="Marton T."/>
            <person name="Kruger M."/>
            <person name="Pelin A."/>
            <person name="Brachmann A."/>
            <person name="Corradi N."/>
        </authorList>
    </citation>
    <scope>NUCLEOTIDE SEQUENCE [LARGE SCALE GENOMIC DNA]</scope>
    <source>
        <strain evidence="1 2">A4</strain>
    </source>
</reference>
<evidence type="ECO:0000313" key="2">
    <source>
        <dbReference type="Proteomes" id="UP000234323"/>
    </source>
</evidence>
<organism evidence="1 2">
    <name type="scientific">Rhizophagus irregularis</name>
    <dbReference type="NCBI Taxonomy" id="588596"/>
    <lineage>
        <taxon>Eukaryota</taxon>
        <taxon>Fungi</taxon>
        <taxon>Fungi incertae sedis</taxon>
        <taxon>Mucoromycota</taxon>
        <taxon>Glomeromycotina</taxon>
        <taxon>Glomeromycetes</taxon>
        <taxon>Glomerales</taxon>
        <taxon>Glomeraceae</taxon>
        <taxon>Rhizophagus</taxon>
    </lineage>
</organism>
<evidence type="ECO:0008006" key="3">
    <source>
        <dbReference type="Google" id="ProtNLM"/>
    </source>
</evidence>
<evidence type="ECO:0000313" key="1">
    <source>
        <dbReference type="EMBL" id="PKY57153.1"/>
    </source>
</evidence>
<name>A0A2I1HE37_9GLOM</name>
<gene>
    <name evidence="1" type="ORF">RhiirA4_478017</name>
</gene>
<protein>
    <recommendedName>
        <fullName evidence="3">Endonuclease/exonuclease/phosphatase domain-containing protein</fullName>
    </recommendedName>
</protein>
<dbReference type="SUPFAM" id="SSF56219">
    <property type="entry name" value="DNase I-like"/>
    <property type="match status" value="1"/>
</dbReference>
<dbReference type="Proteomes" id="UP000234323">
    <property type="component" value="Unassembled WGS sequence"/>
</dbReference>
<dbReference type="VEuPathDB" id="FungiDB:RhiirA1_400241"/>
<dbReference type="EMBL" id="LLXI01002448">
    <property type="protein sequence ID" value="PKY57153.1"/>
    <property type="molecule type" value="Genomic_DNA"/>
</dbReference>
<dbReference type="InterPro" id="IPR036691">
    <property type="entry name" value="Endo/exonu/phosph_ase_sf"/>
</dbReference>
<comment type="caution">
    <text evidence="1">The sequence shown here is derived from an EMBL/GenBank/DDBJ whole genome shotgun (WGS) entry which is preliminary data.</text>
</comment>
<keyword evidence="2" id="KW-1185">Reference proteome</keyword>
<sequence length="116" mass="13882">MGDFNINYHKFLESQRKPNYKPNPKQRLLHFLTYSDNLVDTIPLYHDITKDNPFNTHKNNSGANTRLDYIWISQDLVNETYTSDQFNPQYKTDHMVVYVEFWANNIFKLPSHAKQQ</sequence>